<dbReference type="STRING" id="29367.CLPUN_06360"/>
<sequence>MTMNENVGKVVDAIMDLLHKRIDKLKCEISEVCKSEVERGE</sequence>
<accession>A0A1S8TWB9</accession>
<protein>
    <submittedName>
        <fullName evidence="1">Uncharacterized protein</fullName>
    </submittedName>
</protein>
<proteinExistence type="predicted"/>
<dbReference type="RefSeq" id="WP_278281594.1">
    <property type="nucleotide sequence ID" value="NZ_LZZM01000034.1"/>
</dbReference>
<comment type="caution">
    <text evidence="1">The sequence shown here is derived from an EMBL/GenBank/DDBJ whole genome shotgun (WGS) entry which is preliminary data.</text>
</comment>
<gene>
    <name evidence="1" type="ORF">CLPUN_06360</name>
</gene>
<organism evidence="1 2">
    <name type="scientific">Clostridium puniceum</name>
    <dbReference type="NCBI Taxonomy" id="29367"/>
    <lineage>
        <taxon>Bacteria</taxon>
        <taxon>Bacillati</taxon>
        <taxon>Bacillota</taxon>
        <taxon>Clostridia</taxon>
        <taxon>Eubacteriales</taxon>
        <taxon>Clostridiaceae</taxon>
        <taxon>Clostridium</taxon>
    </lineage>
</organism>
<evidence type="ECO:0000313" key="2">
    <source>
        <dbReference type="Proteomes" id="UP000190890"/>
    </source>
</evidence>
<name>A0A1S8TWB9_9CLOT</name>
<keyword evidence="2" id="KW-1185">Reference proteome</keyword>
<reference evidence="1" key="1">
    <citation type="submission" date="2016-05" db="EMBL/GenBank/DDBJ databases">
        <title>Microbial solvent formation.</title>
        <authorList>
            <person name="Poehlein A."/>
            <person name="Montoya Solano J.D."/>
            <person name="Flitsch S."/>
            <person name="Krabben P."/>
            <person name="Duerre P."/>
            <person name="Daniel R."/>
        </authorList>
    </citation>
    <scope>NUCLEOTIDE SEQUENCE [LARGE SCALE GENOMIC DNA]</scope>
    <source>
        <strain evidence="1">DSM 2619</strain>
    </source>
</reference>
<dbReference type="AlphaFoldDB" id="A0A1S8TWB9"/>
<dbReference type="EMBL" id="LZZM01000034">
    <property type="protein sequence ID" value="OOM82018.1"/>
    <property type="molecule type" value="Genomic_DNA"/>
</dbReference>
<dbReference type="Proteomes" id="UP000190890">
    <property type="component" value="Unassembled WGS sequence"/>
</dbReference>
<evidence type="ECO:0000313" key="1">
    <source>
        <dbReference type="EMBL" id="OOM82018.1"/>
    </source>
</evidence>